<dbReference type="EMBL" id="JABBWE010000024">
    <property type="protein sequence ID" value="KAG1794902.1"/>
    <property type="molecule type" value="Genomic_DNA"/>
</dbReference>
<sequence>MYQQFPASSSNDYGQMIMSAPAAGPSTVAPHATTTAPQPVTPKPQPLVATGNWTTELVQLAKTAELKKHSLTLQLHTANIVAAHNTLEQKDKTIQDIKEQKNRLDSERARLLNALAEINADRDKVDLLEASITRECVDLRQQIQTLQEGEYAIAKADVDRLRTELGQPPLPPLQTKLDEKTSQYLRDRRVNGEKRPVSDSQPDQQPSTTKRPRGRPKGSKNRGGKAGGNVPSGSTSASGSAVAGGTA</sequence>
<evidence type="ECO:0000256" key="2">
    <source>
        <dbReference type="SAM" id="MobiDB-lite"/>
    </source>
</evidence>
<dbReference type="PANTHER" id="PTHR31058:SF2">
    <property type="entry name" value="ZINC FINGER C4H2 DOMAIN-CONTAINING PROTEIN"/>
    <property type="match status" value="1"/>
</dbReference>
<feature type="region of interest" description="Disordered" evidence="2">
    <location>
        <begin position="23"/>
        <end position="46"/>
    </location>
</feature>
<keyword evidence="1" id="KW-0175">Coiled coil</keyword>
<dbReference type="Proteomes" id="UP000719766">
    <property type="component" value="Unassembled WGS sequence"/>
</dbReference>
<dbReference type="GeneID" id="64596613"/>
<dbReference type="InterPro" id="IPR018482">
    <property type="entry name" value="Znf-C4H2"/>
</dbReference>
<dbReference type="AlphaFoldDB" id="A0A9P7DIG6"/>
<feature type="coiled-coil region" evidence="1">
    <location>
        <begin position="87"/>
        <end position="121"/>
    </location>
</feature>
<feature type="region of interest" description="Disordered" evidence="2">
    <location>
        <begin position="164"/>
        <end position="183"/>
    </location>
</feature>
<evidence type="ECO:0000256" key="1">
    <source>
        <dbReference type="SAM" id="Coils"/>
    </source>
</evidence>
<name>A0A9P7DIG6_9AGAM</name>
<dbReference type="RefSeq" id="XP_041160941.1">
    <property type="nucleotide sequence ID" value="XM_041302849.1"/>
</dbReference>
<evidence type="ECO:0000313" key="4">
    <source>
        <dbReference type="Proteomes" id="UP000719766"/>
    </source>
</evidence>
<organism evidence="3 4">
    <name type="scientific">Suillus plorans</name>
    <dbReference type="NCBI Taxonomy" id="116603"/>
    <lineage>
        <taxon>Eukaryota</taxon>
        <taxon>Fungi</taxon>
        <taxon>Dikarya</taxon>
        <taxon>Basidiomycota</taxon>
        <taxon>Agaricomycotina</taxon>
        <taxon>Agaricomycetes</taxon>
        <taxon>Agaricomycetidae</taxon>
        <taxon>Boletales</taxon>
        <taxon>Suillineae</taxon>
        <taxon>Suillaceae</taxon>
        <taxon>Suillus</taxon>
    </lineage>
</organism>
<accession>A0A9P7DIG6</accession>
<protein>
    <submittedName>
        <fullName evidence="3">Uncharacterized protein</fullName>
    </submittedName>
</protein>
<feature type="region of interest" description="Disordered" evidence="2">
    <location>
        <begin position="189"/>
        <end position="247"/>
    </location>
</feature>
<dbReference type="OrthoDB" id="20865at2759"/>
<keyword evidence="4" id="KW-1185">Reference proteome</keyword>
<feature type="compositionally biased region" description="Basic residues" evidence="2">
    <location>
        <begin position="210"/>
        <end position="223"/>
    </location>
</feature>
<feature type="compositionally biased region" description="Low complexity" evidence="2">
    <location>
        <begin position="232"/>
        <end position="247"/>
    </location>
</feature>
<proteinExistence type="predicted"/>
<dbReference type="PANTHER" id="PTHR31058">
    <property type="entry name" value="ZINC FINGER C4H2 DOMAIN-CONTAINING PROTEIN"/>
    <property type="match status" value="1"/>
</dbReference>
<dbReference type="GO" id="GO:0005634">
    <property type="term" value="C:nucleus"/>
    <property type="evidence" value="ECO:0007669"/>
    <property type="project" value="TreeGrafter"/>
</dbReference>
<gene>
    <name evidence="3" type="ORF">HD556DRAFT_1367846</name>
</gene>
<feature type="compositionally biased region" description="Polar residues" evidence="2">
    <location>
        <begin position="198"/>
        <end position="209"/>
    </location>
</feature>
<reference evidence="3" key="1">
    <citation type="journal article" date="2020" name="New Phytol.">
        <title>Comparative genomics reveals dynamic genome evolution in host specialist ectomycorrhizal fungi.</title>
        <authorList>
            <person name="Lofgren L.A."/>
            <person name="Nguyen N.H."/>
            <person name="Vilgalys R."/>
            <person name="Ruytinx J."/>
            <person name="Liao H.L."/>
            <person name="Branco S."/>
            <person name="Kuo A."/>
            <person name="LaButti K."/>
            <person name="Lipzen A."/>
            <person name="Andreopoulos W."/>
            <person name="Pangilinan J."/>
            <person name="Riley R."/>
            <person name="Hundley H."/>
            <person name="Na H."/>
            <person name="Barry K."/>
            <person name="Grigoriev I.V."/>
            <person name="Stajich J.E."/>
            <person name="Kennedy P.G."/>
        </authorList>
    </citation>
    <scope>NUCLEOTIDE SEQUENCE</scope>
    <source>
        <strain evidence="3">S12</strain>
    </source>
</reference>
<evidence type="ECO:0000313" key="3">
    <source>
        <dbReference type="EMBL" id="KAG1794902.1"/>
    </source>
</evidence>
<comment type="caution">
    <text evidence="3">The sequence shown here is derived from an EMBL/GenBank/DDBJ whole genome shotgun (WGS) entry which is preliminary data.</text>
</comment>